<protein>
    <submittedName>
        <fullName evidence="2">Uncharacterized protein</fullName>
    </submittedName>
</protein>
<dbReference type="RefSeq" id="XP_014160626.1">
    <property type="nucleotide sequence ID" value="XM_014305151.1"/>
</dbReference>
<accession>A0A0L0GCU1</accession>
<dbReference type="SMART" id="SM00248">
    <property type="entry name" value="ANK"/>
    <property type="match status" value="2"/>
</dbReference>
<dbReference type="EMBL" id="KQ241639">
    <property type="protein sequence ID" value="KNC86724.1"/>
    <property type="molecule type" value="Genomic_DNA"/>
</dbReference>
<evidence type="ECO:0000313" key="3">
    <source>
        <dbReference type="Proteomes" id="UP000054560"/>
    </source>
</evidence>
<sequence length="212" mass="23671">MKTSQSRLQNATRIYIALNRRESWVNDACFSVDECMDFDVDCTLREHNGETVLFAACRTGNITMMNHLFARDANVNIINSNGDRCMDIAIRKGCMGIVRKIAEHCLVKGIPYKGLDHSTTTAELSQQHAIRKYLQSVDFCEYLNTMAEPTSSCKTSELEYICDLIGLKLSRQSEVHKLSLASPSATTLLAEMGSSIYSNKDSVAGWVLLQQS</sequence>
<dbReference type="Gene3D" id="1.25.40.20">
    <property type="entry name" value="Ankyrin repeat-containing domain"/>
    <property type="match status" value="1"/>
</dbReference>
<dbReference type="Pfam" id="PF12796">
    <property type="entry name" value="Ank_2"/>
    <property type="match status" value="1"/>
</dbReference>
<dbReference type="InterPro" id="IPR036770">
    <property type="entry name" value="Ankyrin_rpt-contain_sf"/>
</dbReference>
<name>A0A0L0GCU1_9EUKA</name>
<evidence type="ECO:0000313" key="2">
    <source>
        <dbReference type="EMBL" id="KNC86724.1"/>
    </source>
</evidence>
<dbReference type="SUPFAM" id="SSF48403">
    <property type="entry name" value="Ankyrin repeat"/>
    <property type="match status" value="1"/>
</dbReference>
<dbReference type="PROSITE" id="PS50088">
    <property type="entry name" value="ANK_REPEAT"/>
    <property type="match status" value="1"/>
</dbReference>
<dbReference type="InterPro" id="IPR002110">
    <property type="entry name" value="Ankyrin_rpt"/>
</dbReference>
<organism evidence="2 3">
    <name type="scientific">Sphaeroforma arctica JP610</name>
    <dbReference type="NCBI Taxonomy" id="667725"/>
    <lineage>
        <taxon>Eukaryota</taxon>
        <taxon>Ichthyosporea</taxon>
        <taxon>Ichthyophonida</taxon>
        <taxon>Sphaeroforma</taxon>
    </lineage>
</organism>
<dbReference type="OrthoDB" id="2157354at2759"/>
<feature type="repeat" description="ANK" evidence="1">
    <location>
        <begin position="48"/>
        <end position="80"/>
    </location>
</feature>
<dbReference type="AlphaFoldDB" id="A0A0L0GCU1"/>
<reference evidence="2 3" key="1">
    <citation type="submission" date="2011-02" db="EMBL/GenBank/DDBJ databases">
        <title>The Genome Sequence of Sphaeroforma arctica JP610.</title>
        <authorList>
            <consortium name="The Broad Institute Genome Sequencing Platform"/>
            <person name="Russ C."/>
            <person name="Cuomo C."/>
            <person name="Young S.K."/>
            <person name="Zeng Q."/>
            <person name="Gargeya S."/>
            <person name="Alvarado L."/>
            <person name="Berlin A."/>
            <person name="Chapman S.B."/>
            <person name="Chen Z."/>
            <person name="Freedman E."/>
            <person name="Gellesch M."/>
            <person name="Goldberg J."/>
            <person name="Griggs A."/>
            <person name="Gujja S."/>
            <person name="Heilman E."/>
            <person name="Heiman D."/>
            <person name="Howarth C."/>
            <person name="Mehta T."/>
            <person name="Neiman D."/>
            <person name="Pearson M."/>
            <person name="Roberts A."/>
            <person name="Saif S."/>
            <person name="Shea T."/>
            <person name="Shenoy N."/>
            <person name="Sisk P."/>
            <person name="Stolte C."/>
            <person name="Sykes S."/>
            <person name="White J."/>
            <person name="Yandava C."/>
            <person name="Burger G."/>
            <person name="Gray M.W."/>
            <person name="Holland P.W.H."/>
            <person name="King N."/>
            <person name="Lang F.B.F."/>
            <person name="Roger A.J."/>
            <person name="Ruiz-Trillo I."/>
            <person name="Haas B."/>
            <person name="Nusbaum C."/>
            <person name="Birren B."/>
        </authorList>
    </citation>
    <scope>NUCLEOTIDE SEQUENCE [LARGE SCALE GENOMIC DNA]</scope>
    <source>
        <strain evidence="2 3">JP610</strain>
    </source>
</reference>
<gene>
    <name evidence="2" type="ORF">SARC_01144</name>
</gene>
<dbReference type="Proteomes" id="UP000054560">
    <property type="component" value="Unassembled WGS sequence"/>
</dbReference>
<dbReference type="GeneID" id="25901648"/>
<keyword evidence="3" id="KW-1185">Reference proteome</keyword>
<evidence type="ECO:0000256" key="1">
    <source>
        <dbReference type="PROSITE-ProRule" id="PRU00023"/>
    </source>
</evidence>
<proteinExistence type="predicted"/>
<keyword evidence="1" id="KW-0040">ANK repeat</keyword>